<reference evidence="1" key="2">
    <citation type="journal article" date="2023" name="Science">
        <title>Genomic signatures of disease resistance in endangered staghorn corals.</title>
        <authorList>
            <person name="Vollmer S.V."/>
            <person name="Selwyn J.D."/>
            <person name="Despard B.A."/>
            <person name="Roesel C.L."/>
        </authorList>
    </citation>
    <scope>NUCLEOTIDE SEQUENCE</scope>
    <source>
        <strain evidence="1">K2</strain>
    </source>
</reference>
<accession>A0AAD9Q8Z0</accession>
<feature type="non-terminal residue" evidence="1">
    <location>
        <position position="164"/>
    </location>
</feature>
<dbReference type="Proteomes" id="UP001249851">
    <property type="component" value="Unassembled WGS sequence"/>
</dbReference>
<proteinExistence type="predicted"/>
<keyword evidence="2" id="KW-1185">Reference proteome</keyword>
<dbReference type="EMBL" id="JARQWQ010000053">
    <property type="protein sequence ID" value="KAK2556917.1"/>
    <property type="molecule type" value="Genomic_DNA"/>
</dbReference>
<protein>
    <submittedName>
        <fullName evidence="1">Uncharacterized protein</fullName>
    </submittedName>
</protein>
<dbReference type="AlphaFoldDB" id="A0AAD9Q8Z0"/>
<sequence>MGNFLSRKSTKQVAISKSQARSFGLFSKLLVQPNRNVILRNGRFKEEKASKLDEQMPQFSLSQQLSASLTHWTCQVVWFIKSHNKLYLQNRRRRKCCSHIRRHERQNCIFKLLREQLLRVVLYKPSWYVQFWQENDASELFSEETLSKVLVTSNKGQFAKWTVS</sequence>
<organism evidence="1 2">
    <name type="scientific">Acropora cervicornis</name>
    <name type="common">Staghorn coral</name>
    <dbReference type="NCBI Taxonomy" id="6130"/>
    <lineage>
        <taxon>Eukaryota</taxon>
        <taxon>Metazoa</taxon>
        <taxon>Cnidaria</taxon>
        <taxon>Anthozoa</taxon>
        <taxon>Hexacorallia</taxon>
        <taxon>Scleractinia</taxon>
        <taxon>Astrocoeniina</taxon>
        <taxon>Acroporidae</taxon>
        <taxon>Acropora</taxon>
    </lineage>
</organism>
<name>A0AAD9Q8Z0_ACRCE</name>
<evidence type="ECO:0000313" key="1">
    <source>
        <dbReference type="EMBL" id="KAK2556917.1"/>
    </source>
</evidence>
<evidence type="ECO:0000313" key="2">
    <source>
        <dbReference type="Proteomes" id="UP001249851"/>
    </source>
</evidence>
<reference evidence="1" key="1">
    <citation type="journal article" date="2023" name="G3 (Bethesda)">
        <title>Whole genome assembly and annotation of the endangered Caribbean coral Acropora cervicornis.</title>
        <authorList>
            <person name="Selwyn J.D."/>
            <person name="Vollmer S.V."/>
        </authorList>
    </citation>
    <scope>NUCLEOTIDE SEQUENCE</scope>
    <source>
        <strain evidence="1">K2</strain>
    </source>
</reference>
<comment type="caution">
    <text evidence="1">The sequence shown here is derived from an EMBL/GenBank/DDBJ whole genome shotgun (WGS) entry which is preliminary data.</text>
</comment>
<gene>
    <name evidence="1" type="ORF">P5673_021135</name>
</gene>